<dbReference type="InterPro" id="IPR013113">
    <property type="entry name" value="SIP_FAD-bd"/>
</dbReference>
<feature type="domain" description="FAD-binding FR-type" evidence="1">
    <location>
        <begin position="10"/>
        <end position="135"/>
    </location>
</feature>
<dbReference type="Pfam" id="PF08021">
    <property type="entry name" value="FAD_binding_9"/>
    <property type="match status" value="1"/>
</dbReference>
<dbReference type="GO" id="GO:0016491">
    <property type="term" value="F:oxidoreductase activity"/>
    <property type="evidence" value="ECO:0007669"/>
    <property type="project" value="InterPro"/>
</dbReference>
<keyword evidence="3" id="KW-1185">Reference proteome</keyword>
<dbReference type="InterPro" id="IPR039261">
    <property type="entry name" value="FNR_nucleotide-bd"/>
</dbReference>
<comment type="caution">
    <text evidence="2">The sequence shown here is derived from an EMBL/GenBank/DDBJ whole genome shotgun (WGS) entry which is preliminary data.</text>
</comment>
<evidence type="ECO:0000259" key="1">
    <source>
        <dbReference type="PROSITE" id="PS51384"/>
    </source>
</evidence>
<dbReference type="PANTHER" id="PTHR30157">
    <property type="entry name" value="FERRIC REDUCTASE, NADPH-DEPENDENT"/>
    <property type="match status" value="1"/>
</dbReference>
<dbReference type="InterPro" id="IPR017938">
    <property type="entry name" value="Riboflavin_synthase-like_b-brl"/>
</dbReference>
<evidence type="ECO:0000313" key="3">
    <source>
        <dbReference type="Proteomes" id="UP000635606"/>
    </source>
</evidence>
<dbReference type="InterPro" id="IPR017927">
    <property type="entry name" value="FAD-bd_FR_type"/>
</dbReference>
<dbReference type="Gene3D" id="3.40.50.80">
    <property type="entry name" value="Nucleotide-binding domain of ferredoxin-NADP reductase (FNR) module"/>
    <property type="match status" value="1"/>
</dbReference>
<sequence length="281" mass="31240">MTEAPTRRRPRATTGFVRTVERVTPHMVRIVFGGPELDGLAAGEFSDEYIKILFAPPGATYPEPFDLGTIRETMPRDRWPTTRTYTVRRWDPANAELTIDVVTHGDEGLAGPWAMRAQPGEVVRFMGPGGAYRPDPAADWHLLVGDESALPAIAASLERLAPGARAHAFVEISDPAEEQKLDSPGDVDLRWLHRGDARPGSLLVPAVTGFEFPAGTPHVFLHGEATFVRDLRRLLYIERGIPRAGQSISGYWRVGHDEDRWQATKREWNESIEREQDTSAG</sequence>
<dbReference type="SUPFAM" id="SSF63380">
    <property type="entry name" value="Riboflavin synthase domain-like"/>
    <property type="match status" value="1"/>
</dbReference>
<organism evidence="2 3">
    <name type="scientific">Virgisporangium ochraceum</name>
    <dbReference type="NCBI Taxonomy" id="65505"/>
    <lineage>
        <taxon>Bacteria</taxon>
        <taxon>Bacillati</taxon>
        <taxon>Actinomycetota</taxon>
        <taxon>Actinomycetes</taxon>
        <taxon>Micromonosporales</taxon>
        <taxon>Micromonosporaceae</taxon>
        <taxon>Virgisporangium</taxon>
    </lineage>
</organism>
<reference evidence="2" key="1">
    <citation type="submission" date="2021-01" db="EMBL/GenBank/DDBJ databases">
        <title>Whole genome shotgun sequence of Virgisporangium ochraceum NBRC 16418.</title>
        <authorList>
            <person name="Komaki H."/>
            <person name="Tamura T."/>
        </authorList>
    </citation>
    <scope>NUCLEOTIDE SEQUENCE</scope>
    <source>
        <strain evidence="2">NBRC 16418</strain>
    </source>
</reference>
<dbReference type="InterPro" id="IPR039374">
    <property type="entry name" value="SIP_fam"/>
</dbReference>
<accession>A0A8J3ZRP7</accession>
<dbReference type="RefSeq" id="WP_203927048.1">
    <property type="nucleotide sequence ID" value="NZ_BOPH01000022.1"/>
</dbReference>
<dbReference type="CDD" id="cd06193">
    <property type="entry name" value="siderophore_interacting"/>
    <property type="match status" value="1"/>
</dbReference>
<protein>
    <submittedName>
        <fullName evidence="2">Siderophore-interacting protein</fullName>
    </submittedName>
</protein>
<dbReference type="Gene3D" id="2.40.30.10">
    <property type="entry name" value="Translation factors"/>
    <property type="match status" value="1"/>
</dbReference>
<proteinExistence type="predicted"/>
<dbReference type="PANTHER" id="PTHR30157:SF0">
    <property type="entry name" value="NADPH-DEPENDENT FERRIC-CHELATE REDUCTASE"/>
    <property type="match status" value="1"/>
</dbReference>
<gene>
    <name evidence="2" type="ORF">Voc01_020120</name>
</gene>
<dbReference type="FunFam" id="2.40.30.10:FF:000131">
    <property type="entry name" value="NADPH-dependent ferric siderophore reductase"/>
    <property type="match status" value="1"/>
</dbReference>
<dbReference type="PROSITE" id="PS51384">
    <property type="entry name" value="FAD_FR"/>
    <property type="match status" value="1"/>
</dbReference>
<dbReference type="EMBL" id="BOPH01000022">
    <property type="protein sequence ID" value="GIJ67095.1"/>
    <property type="molecule type" value="Genomic_DNA"/>
</dbReference>
<evidence type="ECO:0000313" key="2">
    <source>
        <dbReference type="EMBL" id="GIJ67095.1"/>
    </source>
</evidence>
<dbReference type="AlphaFoldDB" id="A0A8J3ZRP7"/>
<dbReference type="Proteomes" id="UP000635606">
    <property type="component" value="Unassembled WGS sequence"/>
</dbReference>
<dbReference type="InterPro" id="IPR007037">
    <property type="entry name" value="SIP_rossman_dom"/>
</dbReference>
<name>A0A8J3ZRP7_9ACTN</name>
<dbReference type="Pfam" id="PF04954">
    <property type="entry name" value="SIP"/>
    <property type="match status" value="1"/>
</dbReference>